<proteinExistence type="predicted"/>
<organism evidence="2 3">
    <name type="scientific">Cohnella rhizosphaerae</name>
    <dbReference type="NCBI Taxonomy" id="1457232"/>
    <lineage>
        <taxon>Bacteria</taxon>
        <taxon>Bacillati</taxon>
        <taxon>Bacillota</taxon>
        <taxon>Bacilli</taxon>
        <taxon>Bacillales</taxon>
        <taxon>Paenibacillaceae</taxon>
        <taxon>Cohnella</taxon>
    </lineage>
</organism>
<dbReference type="CDD" id="cd14256">
    <property type="entry name" value="Dockerin_I"/>
    <property type="match status" value="1"/>
</dbReference>
<dbReference type="EMBL" id="JAPDIA010000007">
    <property type="protein sequence ID" value="MDG0811371.1"/>
    <property type="molecule type" value="Genomic_DNA"/>
</dbReference>
<dbReference type="Gene3D" id="1.10.1330.10">
    <property type="entry name" value="Dockerin domain"/>
    <property type="match status" value="1"/>
</dbReference>
<evidence type="ECO:0000313" key="3">
    <source>
        <dbReference type="Proteomes" id="UP001153404"/>
    </source>
</evidence>
<evidence type="ECO:0000259" key="1">
    <source>
        <dbReference type="PROSITE" id="PS51766"/>
    </source>
</evidence>
<dbReference type="GO" id="GO:0004553">
    <property type="term" value="F:hydrolase activity, hydrolyzing O-glycosyl compounds"/>
    <property type="evidence" value="ECO:0007669"/>
    <property type="project" value="InterPro"/>
</dbReference>
<comment type="caution">
    <text evidence="2">The sequence shown here is derived from an EMBL/GenBank/DDBJ whole genome shotgun (WGS) entry which is preliminary data.</text>
</comment>
<dbReference type="SUPFAM" id="SSF63446">
    <property type="entry name" value="Type I dockerin domain"/>
    <property type="match status" value="1"/>
</dbReference>
<dbReference type="GO" id="GO:0000272">
    <property type="term" value="P:polysaccharide catabolic process"/>
    <property type="evidence" value="ECO:0007669"/>
    <property type="project" value="InterPro"/>
</dbReference>
<keyword evidence="3" id="KW-1185">Reference proteome</keyword>
<dbReference type="RefSeq" id="WP_277533946.1">
    <property type="nucleotide sequence ID" value="NZ_JAPDIA010000007.1"/>
</dbReference>
<evidence type="ECO:0000313" key="2">
    <source>
        <dbReference type="EMBL" id="MDG0811371.1"/>
    </source>
</evidence>
<protein>
    <submittedName>
        <fullName evidence="2">Dockerin type I repeat-containing protein</fullName>
    </submittedName>
</protein>
<feature type="domain" description="Dockerin" evidence="1">
    <location>
        <begin position="25"/>
        <end position="88"/>
    </location>
</feature>
<accession>A0A9X4KUI2</accession>
<dbReference type="Proteomes" id="UP001153404">
    <property type="component" value="Unassembled WGS sequence"/>
</dbReference>
<dbReference type="Pfam" id="PF00404">
    <property type="entry name" value="Dockerin_1"/>
    <property type="match status" value="1"/>
</dbReference>
<dbReference type="InterPro" id="IPR016134">
    <property type="entry name" value="Dockerin_dom"/>
</dbReference>
<dbReference type="PROSITE" id="PS51766">
    <property type="entry name" value="DOCKERIN"/>
    <property type="match status" value="1"/>
</dbReference>
<dbReference type="InterPro" id="IPR002105">
    <property type="entry name" value="Dockerin_1_rpt"/>
</dbReference>
<dbReference type="AlphaFoldDB" id="A0A9X4KUI2"/>
<name>A0A9X4KUI2_9BACL</name>
<gene>
    <name evidence="2" type="ORF">OMP40_19870</name>
</gene>
<dbReference type="InterPro" id="IPR036439">
    <property type="entry name" value="Dockerin_dom_sf"/>
</dbReference>
<reference evidence="2" key="1">
    <citation type="submission" date="2022-10" db="EMBL/GenBank/DDBJ databases">
        <title>Comparative genomic analysis of Cohnella hashimotonis sp. nov., isolated from the International Space Station.</title>
        <authorList>
            <person name="Simpson A."/>
            <person name="Venkateswaran K."/>
        </authorList>
    </citation>
    <scope>NUCLEOTIDE SEQUENCE</scope>
    <source>
        <strain evidence="2">DSM 28161</strain>
    </source>
</reference>
<sequence>MTIKAIVVKDGIPNSPTTVAAYTIPSIMKGDANGDGKATAADALIVYKYIQHKITLTNDEFEALDMNDDGKVDAQDAELIMQIYTNSK</sequence>